<feature type="transmembrane region" description="Helical" evidence="1">
    <location>
        <begin position="113"/>
        <end position="133"/>
    </location>
</feature>
<evidence type="ECO:0000313" key="3">
    <source>
        <dbReference type="Proteomes" id="UP000242180"/>
    </source>
</evidence>
<dbReference type="AlphaFoldDB" id="A0A1X2HVM4"/>
<dbReference type="Proteomes" id="UP000242180">
    <property type="component" value="Unassembled WGS sequence"/>
</dbReference>
<feature type="transmembrane region" description="Helical" evidence="1">
    <location>
        <begin position="7"/>
        <end position="26"/>
    </location>
</feature>
<dbReference type="PANTHER" id="PTHR38848">
    <property type="entry name" value="G-PROTEIN COUPLED RECEPTORS FAMILY 3 PROFILE DOMAIN-CONTAINING PROTEIN"/>
    <property type="match status" value="1"/>
</dbReference>
<keyword evidence="1" id="KW-0812">Transmembrane</keyword>
<feature type="transmembrane region" description="Helical" evidence="1">
    <location>
        <begin position="38"/>
        <end position="62"/>
    </location>
</feature>
<keyword evidence="1" id="KW-0472">Membrane</keyword>
<feature type="transmembrane region" description="Helical" evidence="1">
    <location>
        <begin position="229"/>
        <end position="249"/>
    </location>
</feature>
<proteinExistence type="predicted"/>
<sequence length="293" mass="33139">MYKPDQWEILSEICSVACITAISLIFGRKVAGIDGPVYYVRGLLMVLYSLAWAFDMIACMLVSTNNGNYISCILGFFNIVLVYMAAKVCLLLYFLEKVYVCSAPKTHRFQSWLYWTGLGLLVPYIAFIILMILNRVTDLEQSAPYHCEIGYTLEGSIPILCYDFMIMLFTALVFVKFYFYPSAAQQTAQQASSLKIMAYRNIIGASVACLTATINYLIMVIFDGKERGLVAMSICTLDVTIVSCVIHWVTSHTAELQFVERAMQKANNEKALKLEIKQHQEVVVLHELNSNRI</sequence>
<evidence type="ECO:0000256" key="1">
    <source>
        <dbReference type="SAM" id="Phobius"/>
    </source>
</evidence>
<gene>
    <name evidence="2" type="ORF">BCR43DRAFT_483593</name>
</gene>
<keyword evidence="1" id="KW-1133">Transmembrane helix</keyword>
<protein>
    <recommendedName>
        <fullName evidence="4">G-protein coupled receptors family 2 profile 2 domain-containing protein</fullName>
    </recommendedName>
</protein>
<feature type="transmembrane region" description="Helical" evidence="1">
    <location>
        <begin position="69"/>
        <end position="93"/>
    </location>
</feature>
<accession>A0A1X2HVM4</accession>
<feature type="transmembrane region" description="Helical" evidence="1">
    <location>
        <begin position="199"/>
        <end position="222"/>
    </location>
</feature>
<dbReference type="OrthoDB" id="3210850at2759"/>
<dbReference type="PANTHER" id="PTHR38848:SF3">
    <property type="entry name" value="G-PROTEIN COUPLED RECEPTORS FAMILY 3 PROFILE DOMAIN-CONTAINING PROTEIN"/>
    <property type="match status" value="1"/>
</dbReference>
<dbReference type="InParanoid" id="A0A1X2HVM4"/>
<evidence type="ECO:0008006" key="4">
    <source>
        <dbReference type="Google" id="ProtNLM"/>
    </source>
</evidence>
<keyword evidence="3" id="KW-1185">Reference proteome</keyword>
<evidence type="ECO:0000313" key="2">
    <source>
        <dbReference type="EMBL" id="ORZ03571.1"/>
    </source>
</evidence>
<comment type="caution">
    <text evidence="2">The sequence shown here is derived from an EMBL/GenBank/DDBJ whole genome shotgun (WGS) entry which is preliminary data.</text>
</comment>
<name>A0A1X2HVM4_SYNRA</name>
<organism evidence="2 3">
    <name type="scientific">Syncephalastrum racemosum</name>
    <name type="common">Filamentous fungus</name>
    <dbReference type="NCBI Taxonomy" id="13706"/>
    <lineage>
        <taxon>Eukaryota</taxon>
        <taxon>Fungi</taxon>
        <taxon>Fungi incertae sedis</taxon>
        <taxon>Mucoromycota</taxon>
        <taxon>Mucoromycotina</taxon>
        <taxon>Mucoromycetes</taxon>
        <taxon>Mucorales</taxon>
        <taxon>Syncephalastraceae</taxon>
        <taxon>Syncephalastrum</taxon>
    </lineage>
</organism>
<reference evidence="2 3" key="1">
    <citation type="submission" date="2016-07" db="EMBL/GenBank/DDBJ databases">
        <title>Pervasive Adenine N6-methylation of Active Genes in Fungi.</title>
        <authorList>
            <consortium name="DOE Joint Genome Institute"/>
            <person name="Mondo S.J."/>
            <person name="Dannebaum R.O."/>
            <person name="Kuo R.C."/>
            <person name="Labutti K."/>
            <person name="Haridas S."/>
            <person name="Kuo A."/>
            <person name="Salamov A."/>
            <person name="Ahrendt S.R."/>
            <person name="Lipzen A."/>
            <person name="Sullivan W."/>
            <person name="Andreopoulos W.B."/>
            <person name="Clum A."/>
            <person name="Lindquist E."/>
            <person name="Daum C."/>
            <person name="Ramamoorthy G.K."/>
            <person name="Gryganskyi A."/>
            <person name="Culley D."/>
            <person name="Magnuson J.K."/>
            <person name="James T.Y."/>
            <person name="O'Malley M.A."/>
            <person name="Stajich J.E."/>
            <person name="Spatafora J.W."/>
            <person name="Visel A."/>
            <person name="Grigoriev I.V."/>
        </authorList>
    </citation>
    <scope>NUCLEOTIDE SEQUENCE [LARGE SCALE GENOMIC DNA]</scope>
    <source>
        <strain evidence="2 3">NRRL 2496</strain>
    </source>
</reference>
<dbReference type="OMA" id="CINIMFA"/>
<feature type="transmembrane region" description="Helical" evidence="1">
    <location>
        <begin position="159"/>
        <end position="179"/>
    </location>
</feature>
<dbReference type="EMBL" id="MCGN01000001">
    <property type="protein sequence ID" value="ORZ03571.1"/>
    <property type="molecule type" value="Genomic_DNA"/>
</dbReference>